<reference evidence="2" key="1">
    <citation type="journal article" date="2017" name="Proc. Natl. Acad. Sci. U.S.A.">
        <title>Comparative genomics uncovers the prolific and distinctive metabolic potential of the cyanobacterial genus Moorea.</title>
        <authorList>
            <person name="Leao T."/>
            <person name="Castelao G."/>
            <person name="Korobeynikov A."/>
            <person name="Monroe E.A."/>
            <person name="Podell S."/>
            <person name="Glukhov E."/>
            <person name="Allen E.E."/>
            <person name="Gerwick W.H."/>
            <person name="Gerwick L."/>
        </authorList>
    </citation>
    <scope>NUCLEOTIDE SEQUENCE</scope>
    <source>
        <strain evidence="2">JHB</strain>
    </source>
</reference>
<dbReference type="Proteomes" id="UP000176944">
    <property type="component" value="Chromosome"/>
</dbReference>
<sequence>MRYIFLGTSEQGLRSRESGVGNRESGIGSGATHGEFNSPWVAPLDGKR</sequence>
<name>A0A9Q9SUS2_MOOP1</name>
<proteinExistence type="predicted"/>
<dbReference type="AlphaFoldDB" id="A0A9Q9SUS2"/>
<gene>
    <name evidence="2" type="ORF">BJP36_38840</name>
</gene>
<dbReference type="EMBL" id="CP017708">
    <property type="protein sequence ID" value="WAN70028.1"/>
    <property type="molecule type" value="Genomic_DNA"/>
</dbReference>
<feature type="region of interest" description="Disordered" evidence="1">
    <location>
        <begin position="13"/>
        <end position="48"/>
    </location>
</feature>
<evidence type="ECO:0000313" key="2">
    <source>
        <dbReference type="EMBL" id="WAN70028.1"/>
    </source>
</evidence>
<organism evidence="2">
    <name type="scientific">Moorena producens (strain JHB)</name>
    <dbReference type="NCBI Taxonomy" id="1454205"/>
    <lineage>
        <taxon>Bacteria</taxon>
        <taxon>Bacillati</taxon>
        <taxon>Cyanobacteriota</taxon>
        <taxon>Cyanophyceae</taxon>
        <taxon>Coleofasciculales</taxon>
        <taxon>Coleofasciculaceae</taxon>
        <taxon>Moorena</taxon>
    </lineage>
</organism>
<reference evidence="2" key="2">
    <citation type="submission" date="2022-10" db="EMBL/GenBank/DDBJ databases">
        <authorList>
            <person name="Ngo T.-E."/>
        </authorList>
    </citation>
    <scope>NUCLEOTIDE SEQUENCE</scope>
    <source>
        <strain evidence="2">JHB</strain>
    </source>
</reference>
<evidence type="ECO:0000256" key="1">
    <source>
        <dbReference type="SAM" id="MobiDB-lite"/>
    </source>
</evidence>
<accession>A0A9Q9SUS2</accession>
<protein>
    <submittedName>
        <fullName evidence="2">Uncharacterized protein</fullName>
    </submittedName>
</protein>